<proteinExistence type="predicted"/>
<evidence type="ECO:0000313" key="2">
    <source>
        <dbReference type="EMBL" id="KPE52165.1"/>
    </source>
</evidence>
<evidence type="ECO:0000256" key="1">
    <source>
        <dbReference type="SAM" id="SignalP"/>
    </source>
</evidence>
<evidence type="ECO:0000313" key="3">
    <source>
        <dbReference type="Proteomes" id="UP000037953"/>
    </source>
</evidence>
<feature type="chain" id="PRO_5005876190" evidence="1">
    <location>
        <begin position="22"/>
        <end position="280"/>
    </location>
</feature>
<organism evidence="2 3">
    <name type="scientific">Chryseobacterium indologenes</name>
    <name type="common">Flavobacterium indologenes</name>
    <dbReference type="NCBI Taxonomy" id="253"/>
    <lineage>
        <taxon>Bacteria</taxon>
        <taxon>Pseudomonadati</taxon>
        <taxon>Bacteroidota</taxon>
        <taxon>Flavobacteriia</taxon>
        <taxon>Flavobacteriales</taxon>
        <taxon>Weeksellaceae</taxon>
        <taxon>Chryseobacterium group</taxon>
        <taxon>Chryseobacterium</taxon>
    </lineage>
</organism>
<name>A0A0N1KSP2_CHRID</name>
<dbReference type="EMBL" id="LJOD01000002">
    <property type="protein sequence ID" value="KPE52165.1"/>
    <property type="molecule type" value="Genomic_DNA"/>
</dbReference>
<feature type="signal peptide" evidence="1">
    <location>
        <begin position="1"/>
        <end position="21"/>
    </location>
</feature>
<dbReference type="OrthoDB" id="1261655at2"/>
<gene>
    <name evidence="2" type="ORF">AOB46_04580</name>
</gene>
<sequence length="280" mass="33409">MKNFYSKIRLLLLGIVPLLFSAQKSRDYLQCDLKSLKTVCIESGKPVISEISSEEGTKIYGRLKDLKKELSEIAFEKYKGKIRFSCNEKIQYDSINRMHYAQKSGDDRRFYFMYSGQNNPVIRYKGTEDLKKIKDIDLSSPQKYLQLYSRENENNPDYEVFYYFYNQQYQLEYSFHQHGNEFSEYTYVYQDSLYGPELIEVYKNGILSEEYSYSKNEDTSEKTITEYPVDEVYHLDKKNRRFLKKSAYIPVSAPCNCREGYITKIIYWDEDRCNNKIILE</sequence>
<comment type="caution">
    <text evidence="2">The sequence shown here is derived from an EMBL/GenBank/DDBJ whole genome shotgun (WGS) entry which is preliminary data.</text>
</comment>
<dbReference type="Proteomes" id="UP000037953">
    <property type="component" value="Unassembled WGS sequence"/>
</dbReference>
<dbReference type="AlphaFoldDB" id="A0A0N1KSP2"/>
<accession>A0A0N1KSP2</accession>
<dbReference type="RefSeq" id="WP_131724319.1">
    <property type="nucleotide sequence ID" value="NZ_LJOD01000002.1"/>
</dbReference>
<keyword evidence="1" id="KW-0732">Signal</keyword>
<reference evidence="2 3" key="1">
    <citation type="journal article" date="2015" name="Genom Data">
        <title>Draft genome sequence of a multidrug-resistant Chryseobacterium indologenes isolate from Malaysia.</title>
        <authorList>
            <person name="Yu C.Y."/>
            <person name="Ang G.Y."/>
            <person name="Cheng H.J."/>
            <person name="Cheong Y.M."/>
            <person name="Yin W.F."/>
            <person name="Chan K.G."/>
        </authorList>
    </citation>
    <scope>NUCLEOTIDE SEQUENCE [LARGE SCALE GENOMIC DNA]</scope>
    <source>
        <strain evidence="2 3">CI_885</strain>
    </source>
</reference>
<protein>
    <submittedName>
        <fullName evidence="2">Uncharacterized protein</fullName>
    </submittedName>
</protein>
<reference evidence="3" key="2">
    <citation type="submission" date="2015-09" db="EMBL/GenBank/DDBJ databases">
        <title>Draft genome sequence of a multidrug-resistant Chryseobacterium indologenes isolate from Malaysia.</title>
        <authorList>
            <person name="Yu C.Y."/>
            <person name="Ang G.Y."/>
            <person name="Chan K.-G."/>
        </authorList>
    </citation>
    <scope>NUCLEOTIDE SEQUENCE [LARGE SCALE GENOMIC DNA]</scope>
    <source>
        <strain evidence="3">CI_885</strain>
    </source>
</reference>
<dbReference type="PATRIC" id="fig|253.9.peg.2211"/>